<dbReference type="Proteomes" id="UP000064967">
    <property type="component" value="Chromosome"/>
</dbReference>
<proteinExistence type="predicted"/>
<name>A0A0K1PN76_9BACT</name>
<evidence type="ECO:0000256" key="2">
    <source>
        <dbReference type="SAM" id="SignalP"/>
    </source>
</evidence>
<feature type="region of interest" description="Disordered" evidence="1">
    <location>
        <begin position="123"/>
        <end position="170"/>
    </location>
</feature>
<feature type="signal peptide" evidence="2">
    <location>
        <begin position="1"/>
        <end position="26"/>
    </location>
</feature>
<keyword evidence="2" id="KW-0732">Signal</keyword>
<sequence length="237" mass="25409">MAFPSSRRAACAIVAALLLLAVDAGATEPLDITMTYEAPGECPSRAALEEELRARVKTSWLGRSDARTFDVEITRLAGGGYGGRLAIAQPNEAPSVREIRATSCREAVRSVAVFIALALEPASEPVPPNPTSGAPIETPKPDEAPPPVVPLPVRPERPHASPPPPSPRAAPPSPLWIWSAGYELTYLHAPQAAWGGRVHAELAHRRGTFPIAPALRVSWGFRTSRRFPKTPGRRSFS</sequence>
<accession>A0A0K1PN76</accession>
<evidence type="ECO:0000313" key="4">
    <source>
        <dbReference type="Proteomes" id="UP000064967"/>
    </source>
</evidence>
<feature type="compositionally biased region" description="Pro residues" evidence="1">
    <location>
        <begin position="160"/>
        <end position="170"/>
    </location>
</feature>
<keyword evidence="4" id="KW-1185">Reference proteome</keyword>
<organism evidence="3 4">
    <name type="scientific">Labilithrix luteola</name>
    <dbReference type="NCBI Taxonomy" id="1391654"/>
    <lineage>
        <taxon>Bacteria</taxon>
        <taxon>Pseudomonadati</taxon>
        <taxon>Myxococcota</taxon>
        <taxon>Polyangia</taxon>
        <taxon>Polyangiales</taxon>
        <taxon>Labilitrichaceae</taxon>
        <taxon>Labilithrix</taxon>
    </lineage>
</organism>
<dbReference type="AlphaFoldDB" id="A0A0K1PN76"/>
<dbReference type="EMBL" id="CP012333">
    <property type="protein sequence ID" value="AKU94967.1"/>
    <property type="molecule type" value="Genomic_DNA"/>
</dbReference>
<dbReference type="KEGG" id="llu:AKJ09_01631"/>
<feature type="compositionally biased region" description="Pro residues" evidence="1">
    <location>
        <begin position="144"/>
        <end position="153"/>
    </location>
</feature>
<reference evidence="3 4" key="1">
    <citation type="submission" date="2015-08" db="EMBL/GenBank/DDBJ databases">
        <authorList>
            <person name="Babu N.S."/>
            <person name="Beckwith C.J."/>
            <person name="Beseler K.G."/>
            <person name="Brison A."/>
            <person name="Carone J.V."/>
            <person name="Caskin T.P."/>
            <person name="Diamond M."/>
            <person name="Durham M.E."/>
            <person name="Foxe J.M."/>
            <person name="Go M."/>
            <person name="Henderson B.A."/>
            <person name="Jones I.B."/>
            <person name="McGettigan J.A."/>
            <person name="Micheletti S.J."/>
            <person name="Nasrallah M.E."/>
            <person name="Ortiz D."/>
            <person name="Piller C.R."/>
            <person name="Privatt S.R."/>
            <person name="Schneider S.L."/>
            <person name="Sharp S."/>
            <person name="Smith T.C."/>
            <person name="Stanton J.D."/>
            <person name="Ullery H.E."/>
            <person name="Wilson R.J."/>
            <person name="Serrano M.G."/>
            <person name="Buck G."/>
            <person name="Lee V."/>
            <person name="Wang Y."/>
            <person name="Carvalho R."/>
            <person name="Voegtly L."/>
            <person name="Shi R."/>
            <person name="Duckworth R."/>
            <person name="Johnson A."/>
            <person name="Loviza R."/>
            <person name="Walstead R."/>
            <person name="Shah Z."/>
            <person name="Kiflezghi M."/>
            <person name="Wade K."/>
            <person name="Ball S.L."/>
            <person name="Bradley K.W."/>
            <person name="Asai D.J."/>
            <person name="Bowman C.A."/>
            <person name="Russell D.A."/>
            <person name="Pope W.H."/>
            <person name="Jacobs-Sera D."/>
            <person name="Hendrix R.W."/>
            <person name="Hatfull G.F."/>
        </authorList>
    </citation>
    <scope>NUCLEOTIDE SEQUENCE [LARGE SCALE GENOMIC DNA]</scope>
    <source>
        <strain evidence="3 4">DSM 27648</strain>
    </source>
</reference>
<protein>
    <submittedName>
        <fullName evidence="3">Uncharacterized protein</fullName>
    </submittedName>
</protein>
<gene>
    <name evidence="3" type="ORF">AKJ09_01631</name>
</gene>
<evidence type="ECO:0000313" key="3">
    <source>
        <dbReference type="EMBL" id="AKU94967.1"/>
    </source>
</evidence>
<feature type="chain" id="PRO_5005466037" evidence="2">
    <location>
        <begin position="27"/>
        <end position="237"/>
    </location>
</feature>
<dbReference type="RefSeq" id="WP_169927346.1">
    <property type="nucleotide sequence ID" value="NZ_CP012333.1"/>
</dbReference>
<dbReference type="STRING" id="1391654.AKJ09_01631"/>
<evidence type="ECO:0000256" key="1">
    <source>
        <dbReference type="SAM" id="MobiDB-lite"/>
    </source>
</evidence>